<dbReference type="GO" id="GO:0016020">
    <property type="term" value="C:membrane"/>
    <property type="evidence" value="ECO:0007669"/>
    <property type="project" value="UniProtKB-SubCell"/>
</dbReference>
<accession>A0A2X3BHS8</accession>
<dbReference type="GO" id="GO:0007165">
    <property type="term" value="P:signal transduction"/>
    <property type="evidence" value="ECO:0007669"/>
    <property type="project" value="UniProtKB-KW"/>
</dbReference>
<evidence type="ECO:0000256" key="4">
    <source>
        <dbReference type="ARBA" id="ARBA00023136"/>
    </source>
</evidence>
<organism evidence="11 12">
    <name type="scientific">Helicobacter fennelliae</name>
    <dbReference type="NCBI Taxonomy" id="215"/>
    <lineage>
        <taxon>Bacteria</taxon>
        <taxon>Pseudomonadati</taxon>
        <taxon>Campylobacterota</taxon>
        <taxon>Epsilonproteobacteria</taxon>
        <taxon>Campylobacterales</taxon>
        <taxon>Helicobacteraceae</taxon>
        <taxon>Helicobacter</taxon>
    </lineage>
</organism>
<dbReference type="Gene3D" id="3.30.450.290">
    <property type="match status" value="1"/>
</dbReference>
<dbReference type="Pfam" id="PF00015">
    <property type="entry name" value="MCPsignal"/>
    <property type="match status" value="1"/>
</dbReference>
<evidence type="ECO:0000256" key="3">
    <source>
        <dbReference type="ARBA" id="ARBA00022989"/>
    </source>
</evidence>
<evidence type="ECO:0000256" key="8">
    <source>
        <dbReference type="SAM" id="Phobius"/>
    </source>
</evidence>
<keyword evidence="5 7" id="KW-0807">Transducer</keyword>
<dbReference type="CDD" id="cd06225">
    <property type="entry name" value="HAMP"/>
    <property type="match status" value="1"/>
</dbReference>
<dbReference type="EMBL" id="UAWL01000006">
    <property type="protein sequence ID" value="SQB98856.1"/>
    <property type="molecule type" value="Genomic_DNA"/>
</dbReference>
<keyword evidence="3 8" id="KW-1133">Transmembrane helix</keyword>
<dbReference type="InterPro" id="IPR004090">
    <property type="entry name" value="Chemotax_Me-accpt_rcpt"/>
</dbReference>
<dbReference type="GO" id="GO:0006935">
    <property type="term" value="P:chemotaxis"/>
    <property type="evidence" value="ECO:0007669"/>
    <property type="project" value="InterPro"/>
</dbReference>
<reference evidence="11 12" key="1">
    <citation type="submission" date="2018-06" db="EMBL/GenBank/DDBJ databases">
        <authorList>
            <consortium name="Pathogen Informatics"/>
            <person name="Doyle S."/>
        </authorList>
    </citation>
    <scope>NUCLEOTIDE SEQUENCE [LARGE SCALE GENOMIC DNA]</scope>
    <source>
        <strain evidence="11 12">NCTC13102</strain>
    </source>
</reference>
<dbReference type="InterPro" id="IPR004089">
    <property type="entry name" value="MCPsignal_dom"/>
</dbReference>
<sequence>MIVNEVLNSEEIVVLQTFRAKMIFTLSLFLVVGVCGLVVLLKYNFTNLAMTEAKQTSDMLSQSIFYTIREGMNTGSREAIEESITSSKSIPGIEDIVVYQSESVKELFGLQDSIVPTEIAQEVFQTKQAKIQNLEQDGSHFVILHKPLIAQESCLNCHANAQKDEVLGVMKLHISLDDLHHSIAQSMYWVISCTIVAYFLAILGLWIFFEKELIRPLAVLKNMAKDLTSTKEADLTKRIFIKTKDEVGSTSLFFNQFVENIQNTIKITKNVSLESVDSISGLQQISLKLSQNSNIQAEHIDSIDVLAKNIFSQTGSVKDEIQTTLQDIEHTQNVLDGFVHKLQNVVDQIQSTSQNQEEIMERSHILAENVQQTKQVLSVISKIAEQTNLLALNAAIEAMRAGEHGRGFAVVADNVRELATSTQKAINEIATAINIMVQSVAEVNQDINRSSEETKQISIQTSEMIEEANKTKSFLANTKESSHRIYEKNNEVVQNTAQLETKMEQITAISIQTKEFGTKVESIVKSVLQKTKSLDEAISNFKT</sequence>
<evidence type="ECO:0000259" key="9">
    <source>
        <dbReference type="PROSITE" id="PS50111"/>
    </source>
</evidence>
<dbReference type="PRINTS" id="PR00260">
    <property type="entry name" value="CHEMTRNSDUCR"/>
</dbReference>
<dbReference type="AlphaFoldDB" id="A0A2X3BHS8"/>
<feature type="transmembrane region" description="Helical" evidence="8">
    <location>
        <begin position="188"/>
        <end position="209"/>
    </location>
</feature>
<dbReference type="SMART" id="SM00283">
    <property type="entry name" value="MA"/>
    <property type="match status" value="1"/>
</dbReference>
<dbReference type="InterPro" id="IPR003660">
    <property type="entry name" value="HAMP_dom"/>
</dbReference>
<name>A0A2X3BHS8_9HELI</name>
<dbReference type="Pfam" id="PF00672">
    <property type="entry name" value="HAMP"/>
    <property type="match status" value="1"/>
</dbReference>
<evidence type="ECO:0000256" key="7">
    <source>
        <dbReference type="PROSITE-ProRule" id="PRU00284"/>
    </source>
</evidence>
<evidence type="ECO:0000313" key="11">
    <source>
        <dbReference type="EMBL" id="SQB98856.1"/>
    </source>
</evidence>
<comment type="similarity">
    <text evidence="6">Belongs to the methyl-accepting chemotaxis (MCP) protein family.</text>
</comment>
<protein>
    <submittedName>
        <fullName evidence="11">Methyl-accepting chemotaxis sensory transducer</fullName>
    </submittedName>
</protein>
<keyword evidence="4 8" id="KW-0472">Membrane</keyword>
<evidence type="ECO:0000256" key="5">
    <source>
        <dbReference type="ARBA" id="ARBA00023224"/>
    </source>
</evidence>
<dbReference type="Gene3D" id="1.10.287.950">
    <property type="entry name" value="Methyl-accepting chemotaxis protein"/>
    <property type="match status" value="1"/>
</dbReference>
<evidence type="ECO:0000259" key="10">
    <source>
        <dbReference type="PROSITE" id="PS50885"/>
    </source>
</evidence>
<dbReference type="PANTHER" id="PTHR32089">
    <property type="entry name" value="METHYL-ACCEPTING CHEMOTAXIS PROTEIN MCPB"/>
    <property type="match status" value="1"/>
</dbReference>
<evidence type="ECO:0000256" key="6">
    <source>
        <dbReference type="ARBA" id="ARBA00029447"/>
    </source>
</evidence>
<evidence type="ECO:0000256" key="2">
    <source>
        <dbReference type="ARBA" id="ARBA00022692"/>
    </source>
</evidence>
<feature type="transmembrane region" description="Helical" evidence="8">
    <location>
        <begin position="20"/>
        <end position="41"/>
    </location>
</feature>
<dbReference type="SMART" id="SM00304">
    <property type="entry name" value="HAMP"/>
    <property type="match status" value="2"/>
</dbReference>
<proteinExistence type="inferred from homology"/>
<dbReference type="SUPFAM" id="SSF58104">
    <property type="entry name" value="Methyl-accepting chemotaxis protein (MCP) signaling domain"/>
    <property type="match status" value="1"/>
</dbReference>
<dbReference type="PROSITE" id="PS50111">
    <property type="entry name" value="CHEMOTAXIS_TRANSDUC_2"/>
    <property type="match status" value="1"/>
</dbReference>
<gene>
    <name evidence="11" type="primary">mcp4_3</name>
    <name evidence="11" type="ORF">NCTC13102_01325</name>
</gene>
<dbReference type="InterPro" id="IPR048904">
    <property type="entry name" value="Mcp40H-20-like_sensor"/>
</dbReference>
<dbReference type="PROSITE" id="PS50885">
    <property type="entry name" value="HAMP"/>
    <property type="match status" value="1"/>
</dbReference>
<keyword evidence="2 8" id="KW-0812">Transmembrane</keyword>
<comment type="subcellular location">
    <subcellularLocation>
        <location evidence="1">Membrane</location>
        <topology evidence="1">Multi-pass membrane protein</topology>
    </subcellularLocation>
</comment>
<dbReference type="Proteomes" id="UP000250166">
    <property type="component" value="Unassembled WGS sequence"/>
</dbReference>
<evidence type="ECO:0000256" key="1">
    <source>
        <dbReference type="ARBA" id="ARBA00004141"/>
    </source>
</evidence>
<feature type="domain" description="HAMP" evidence="10">
    <location>
        <begin position="211"/>
        <end position="266"/>
    </location>
</feature>
<dbReference type="Pfam" id="PF21563">
    <property type="entry name" value="Mcp40H-20_sensor"/>
    <property type="match status" value="1"/>
</dbReference>
<dbReference type="GO" id="GO:0004888">
    <property type="term" value="F:transmembrane signaling receptor activity"/>
    <property type="evidence" value="ECO:0007669"/>
    <property type="project" value="InterPro"/>
</dbReference>
<dbReference type="PANTHER" id="PTHR32089:SF119">
    <property type="entry name" value="METHYL-ACCEPTING CHEMOTAXIS PROTEIN CTPL"/>
    <property type="match status" value="1"/>
</dbReference>
<evidence type="ECO:0000313" key="12">
    <source>
        <dbReference type="Proteomes" id="UP000250166"/>
    </source>
</evidence>
<feature type="domain" description="Methyl-accepting transducer" evidence="9">
    <location>
        <begin position="271"/>
        <end position="514"/>
    </location>
</feature>